<dbReference type="Pfam" id="PF13487">
    <property type="entry name" value="HD_5"/>
    <property type="match status" value="1"/>
</dbReference>
<feature type="domain" description="HD-GYP" evidence="1">
    <location>
        <begin position="1"/>
        <end position="108"/>
    </location>
</feature>
<evidence type="ECO:0000259" key="1">
    <source>
        <dbReference type="PROSITE" id="PS51832"/>
    </source>
</evidence>
<gene>
    <name evidence="2" type="ORF">FJZ00_01620</name>
</gene>
<dbReference type="CDD" id="cd00077">
    <property type="entry name" value="HDc"/>
    <property type="match status" value="1"/>
</dbReference>
<protein>
    <submittedName>
        <fullName evidence="2">PilZ domain-containing protein</fullName>
    </submittedName>
</protein>
<dbReference type="Gene3D" id="2.40.10.220">
    <property type="entry name" value="predicted glycosyltransferase like domains"/>
    <property type="match status" value="1"/>
</dbReference>
<dbReference type="Gene3D" id="1.10.3210.10">
    <property type="entry name" value="Hypothetical protein af1432"/>
    <property type="match status" value="1"/>
</dbReference>
<reference evidence="2 3" key="1">
    <citation type="submission" date="2019-03" db="EMBL/GenBank/DDBJ databases">
        <title>Lake Tanganyika Metagenome-Assembled Genomes (MAGs).</title>
        <authorList>
            <person name="Tran P."/>
        </authorList>
    </citation>
    <scope>NUCLEOTIDE SEQUENCE [LARGE SCALE GENOMIC DNA]</scope>
    <source>
        <strain evidence="2">K_DeepCast_65m_m2_236</strain>
    </source>
</reference>
<dbReference type="AlphaFoldDB" id="A0A937X3Z2"/>
<dbReference type="EMBL" id="VGJX01000056">
    <property type="protein sequence ID" value="MBM3273822.1"/>
    <property type="molecule type" value="Genomic_DNA"/>
</dbReference>
<dbReference type="InterPro" id="IPR003607">
    <property type="entry name" value="HD/PDEase_dom"/>
</dbReference>
<dbReference type="SUPFAM" id="SSF109604">
    <property type="entry name" value="HD-domain/PDEase-like"/>
    <property type="match status" value="1"/>
</dbReference>
<dbReference type="Proteomes" id="UP000703893">
    <property type="component" value="Unassembled WGS sequence"/>
</dbReference>
<evidence type="ECO:0000313" key="3">
    <source>
        <dbReference type="Proteomes" id="UP000703893"/>
    </source>
</evidence>
<dbReference type="SUPFAM" id="SSF141371">
    <property type="entry name" value="PilZ domain-like"/>
    <property type="match status" value="1"/>
</dbReference>
<organism evidence="2 3">
    <name type="scientific">Candidatus Tanganyikabacteria bacterium</name>
    <dbReference type="NCBI Taxonomy" id="2961651"/>
    <lineage>
        <taxon>Bacteria</taxon>
        <taxon>Bacillati</taxon>
        <taxon>Candidatus Sericytochromatia</taxon>
        <taxon>Candidatus Tanganyikabacteria</taxon>
    </lineage>
</organism>
<comment type="caution">
    <text evidence="2">The sequence shown here is derived from an EMBL/GenBank/DDBJ whole genome shotgun (WGS) entry which is preliminary data.</text>
</comment>
<dbReference type="GO" id="GO:0035438">
    <property type="term" value="F:cyclic-di-GMP binding"/>
    <property type="evidence" value="ECO:0007669"/>
    <property type="project" value="InterPro"/>
</dbReference>
<dbReference type="PANTHER" id="PTHR43155:SF2">
    <property type="entry name" value="CYCLIC DI-GMP PHOSPHODIESTERASE PA4108"/>
    <property type="match status" value="1"/>
</dbReference>
<dbReference type="PANTHER" id="PTHR43155">
    <property type="entry name" value="CYCLIC DI-GMP PHOSPHODIESTERASE PA4108-RELATED"/>
    <property type="match status" value="1"/>
</dbReference>
<sequence length="293" mass="32544">MSCEIAEQFPWATAKIRYAAAHHHERFDGSGYPRGLRGSQIGEEAMVVGLADAYDAMISDQPYRKRLDPAVAYRVIQSHSGKEWDPGLVWAFQRFIAPYPVNSLVKLNTGDEARVIAVRPNNLFKPIVQIGSEEVDLASDKERRIVSTIIPRRYYREKISLPVEVHVAGRAVITATMNDLSLDGLQLSDVREVVEVGTELDVTIPIPARSASLQIFGNVVWPSKSTTGRISWASRSSRFRRPTRSDFSRRSGERVRALRSIVRAVYASGLADQAALVRLPWSGCPGQADAAAW</sequence>
<name>A0A937X3Z2_9BACT</name>
<dbReference type="PROSITE" id="PS51832">
    <property type="entry name" value="HD_GYP"/>
    <property type="match status" value="1"/>
</dbReference>
<accession>A0A937X3Z2</accession>
<dbReference type="InterPro" id="IPR009875">
    <property type="entry name" value="PilZ_domain"/>
</dbReference>
<proteinExistence type="predicted"/>
<dbReference type="Pfam" id="PF07238">
    <property type="entry name" value="PilZ"/>
    <property type="match status" value="1"/>
</dbReference>
<evidence type="ECO:0000313" key="2">
    <source>
        <dbReference type="EMBL" id="MBM3273822.1"/>
    </source>
</evidence>
<dbReference type="InterPro" id="IPR037522">
    <property type="entry name" value="HD_GYP_dom"/>
</dbReference>